<evidence type="ECO:0000313" key="10">
    <source>
        <dbReference type="Proteomes" id="UP001144805"/>
    </source>
</evidence>
<dbReference type="Proteomes" id="UP001144805">
    <property type="component" value="Unassembled WGS sequence"/>
</dbReference>
<feature type="transmembrane region" description="Helical" evidence="7">
    <location>
        <begin position="123"/>
        <end position="143"/>
    </location>
</feature>
<keyword evidence="6 7" id="KW-0472">Membrane</keyword>
<feature type="transmembrane region" description="Helical" evidence="7">
    <location>
        <begin position="282"/>
        <end position="304"/>
    </location>
</feature>
<evidence type="ECO:0000256" key="4">
    <source>
        <dbReference type="ARBA" id="ARBA00022692"/>
    </source>
</evidence>
<feature type="transmembrane region" description="Helical" evidence="7">
    <location>
        <begin position="231"/>
        <end position="253"/>
    </location>
</feature>
<evidence type="ECO:0000256" key="5">
    <source>
        <dbReference type="ARBA" id="ARBA00022989"/>
    </source>
</evidence>
<accession>A0A9X3E2D1</accession>
<dbReference type="RefSeq" id="WP_266339121.1">
    <property type="nucleotide sequence ID" value="NZ_JAPKNK010000005.1"/>
</dbReference>
<dbReference type="Gene3D" id="1.10.3720.10">
    <property type="entry name" value="MetI-like"/>
    <property type="match status" value="1"/>
</dbReference>
<feature type="transmembrane region" description="Helical" evidence="7">
    <location>
        <begin position="173"/>
        <end position="196"/>
    </location>
</feature>
<dbReference type="CDD" id="cd06261">
    <property type="entry name" value="TM_PBP2"/>
    <property type="match status" value="1"/>
</dbReference>
<dbReference type="PANTHER" id="PTHR43005:SF1">
    <property type="entry name" value="SPERMIDINE_PUTRESCINE TRANSPORT SYSTEM PERMEASE PROTEIN"/>
    <property type="match status" value="1"/>
</dbReference>
<gene>
    <name evidence="9" type="ORF">OSH07_13170</name>
</gene>
<keyword evidence="2 7" id="KW-0813">Transport</keyword>
<keyword evidence="5 7" id="KW-1133">Transmembrane helix</keyword>
<comment type="subcellular location">
    <subcellularLocation>
        <location evidence="1 7">Cell membrane</location>
        <topology evidence="1 7">Multi-pass membrane protein</topology>
    </subcellularLocation>
</comment>
<evidence type="ECO:0000256" key="7">
    <source>
        <dbReference type="RuleBase" id="RU363032"/>
    </source>
</evidence>
<dbReference type="InterPro" id="IPR035906">
    <property type="entry name" value="MetI-like_sf"/>
</dbReference>
<comment type="similarity">
    <text evidence="7">Belongs to the binding-protein-dependent transport system permease family.</text>
</comment>
<dbReference type="InterPro" id="IPR000515">
    <property type="entry name" value="MetI-like"/>
</dbReference>
<dbReference type="EMBL" id="JAPKNK010000005">
    <property type="protein sequence ID" value="MCX5570149.1"/>
    <property type="molecule type" value="Genomic_DNA"/>
</dbReference>
<feature type="domain" description="ABC transmembrane type-1" evidence="8">
    <location>
        <begin position="86"/>
        <end position="300"/>
    </location>
</feature>
<dbReference type="PROSITE" id="PS50928">
    <property type="entry name" value="ABC_TM1"/>
    <property type="match status" value="1"/>
</dbReference>
<keyword evidence="10" id="KW-1185">Reference proteome</keyword>
<dbReference type="PANTHER" id="PTHR43005">
    <property type="entry name" value="BLR7065 PROTEIN"/>
    <property type="match status" value="1"/>
</dbReference>
<evidence type="ECO:0000259" key="8">
    <source>
        <dbReference type="PROSITE" id="PS50928"/>
    </source>
</evidence>
<dbReference type="Pfam" id="PF00528">
    <property type="entry name" value="BPD_transp_1"/>
    <property type="match status" value="1"/>
</dbReference>
<evidence type="ECO:0000256" key="3">
    <source>
        <dbReference type="ARBA" id="ARBA00022475"/>
    </source>
</evidence>
<sequence>MALTQTSARVAGVRTVHYADSQDRWLPAVMVLPFLLAITALVIIPLLWGIRISFTNSRIIGRAFTEAFTLANYQSVLTDPDTWHSLYVTAFFSLGTVLGSIGLGLVTALVLTRAFPGRGIVRTLIILPWAVPHVVAALIWQWMYNPNYGVVNYAIGWLPFLSGQPNWLSDPNLALPAIVILNIWKTYPFATLVLLAGLQSIPDELYEASEIDGAGPVRRFLDITLPGLKHVLAIVVLLLTIWSFGNFVFIFLMTQGGPAGATNTLVVKVYFEAFRFFRAGPAFAMGSILLIAAMLLTLAYAFIVRRGNDA</sequence>
<dbReference type="GO" id="GO:0005886">
    <property type="term" value="C:plasma membrane"/>
    <property type="evidence" value="ECO:0007669"/>
    <property type="project" value="UniProtKB-SubCell"/>
</dbReference>
<proteinExistence type="inferred from homology"/>
<organism evidence="9 10">
    <name type="scientific">Kaistia nematophila</name>
    <dbReference type="NCBI Taxonomy" id="2994654"/>
    <lineage>
        <taxon>Bacteria</taxon>
        <taxon>Pseudomonadati</taxon>
        <taxon>Pseudomonadota</taxon>
        <taxon>Alphaproteobacteria</taxon>
        <taxon>Hyphomicrobiales</taxon>
        <taxon>Kaistiaceae</taxon>
        <taxon>Kaistia</taxon>
    </lineage>
</organism>
<keyword evidence="3" id="KW-1003">Cell membrane</keyword>
<name>A0A9X3E2D1_9HYPH</name>
<dbReference type="AlphaFoldDB" id="A0A9X3E2D1"/>
<dbReference type="SUPFAM" id="SSF161098">
    <property type="entry name" value="MetI-like"/>
    <property type="match status" value="1"/>
</dbReference>
<reference evidence="9" key="1">
    <citation type="submission" date="2022-11" db="EMBL/GenBank/DDBJ databases">
        <title>Biodiversity and phylogenetic relationships of bacteria.</title>
        <authorList>
            <person name="Machado R.A.R."/>
            <person name="Bhat A."/>
            <person name="Loulou A."/>
            <person name="Kallel S."/>
        </authorList>
    </citation>
    <scope>NUCLEOTIDE SEQUENCE</scope>
    <source>
        <strain evidence="9">K-TC2</strain>
    </source>
</reference>
<evidence type="ECO:0000313" key="9">
    <source>
        <dbReference type="EMBL" id="MCX5570149.1"/>
    </source>
</evidence>
<keyword evidence="4 7" id="KW-0812">Transmembrane</keyword>
<feature type="transmembrane region" description="Helical" evidence="7">
    <location>
        <begin position="25"/>
        <end position="47"/>
    </location>
</feature>
<dbReference type="GO" id="GO:0055085">
    <property type="term" value="P:transmembrane transport"/>
    <property type="evidence" value="ECO:0007669"/>
    <property type="project" value="InterPro"/>
</dbReference>
<evidence type="ECO:0000256" key="6">
    <source>
        <dbReference type="ARBA" id="ARBA00023136"/>
    </source>
</evidence>
<evidence type="ECO:0000256" key="1">
    <source>
        <dbReference type="ARBA" id="ARBA00004651"/>
    </source>
</evidence>
<feature type="transmembrane region" description="Helical" evidence="7">
    <location>
        <begin position="88"/>
        <end position="111"/>
    </location>
</feature>
<comment type="caution">
    <text evidence="9">The sequence shown here is derived from an EMBL/GenBank/DDBJ whole genome shotgun (WGS) entry which is preliminary data.</text>
</comment>
<evidence type="ECO:0000256" key="2">
    <source>
        <dbReference type="ARBA" id="ARBA00022448"/>
    </source>
</evidence>
<protein>
    <submittedName>
        <fullName evidence="9">Sugar ABC transporter permease</fullName>
    </submittedName>
</protein>